<evidence type="ECO:0000259" key="4">
    <source>
        <dbReference type="Pfam" id="PF07833"/>
    </source>
</evidence>
<dbReference type="Pfam" id="PF18957">
    <property type="entry name" value="RibLong"/>
    <property type="match status" value="3"/>
</dbReference>
<feature type="region of interest" description="Disordered" evidence="3">
    <location>
        <begin position="1659"/>
        <end position="1678"/>
    </location>
</feature>
<dbReference type="EMBL" id="UATM01000032">
    <property type="protein sequence ID" value="SPY48330.1"/>
    <property type="molecule type" value="Genomic_DNA"/>
</dbReference>
<feature type="domain" description="Long Rib" evidence="7">
    <location>
        <begin position="634"/>
        <end position="734"/>
    </location>
</feature>
<dbReference type="InterPro" id="IPR012854">
    <property type="entry name" value="Cu_amine_oxidase-like_N"/>
</dbReference>
<dbReference type="Gene3D" id="3.10.20.890">
    <property type="match status" value="2"/>
</dbReference>
<evidence type="ECO:0000259" key="5">
    <source>
        <dbReference type="Pfam" id="PF08428"/>
    </source>
</evidence>
<feature type="compositionally biased region" description="Basic and acidic residues" evidence="3">
    <location>
        <begin position="1028"/>
        <end position="1040"/>
    </location>
</feature>
<reference evidence="8 9" key="1">
    <citation type="submission" date="2018-06" db="EMBL/GenBank/DDBJ databases">
        <authorList>
            <consortium name="Pathogen Informatics"/>
            <person name="Doyle S."/>
        </authorList>
    </citation>
    <scope>NUCLEOTIDE SEQUENCE [LARGE SCALE GENOMIC DNA]</scope>
    <source>
        <strain evidence="8 9">NCTC13076</strain>
    </source>
</reference>
<feature type="region of interest" description="Disordered" evidence="3">
    <location>
        <begin position="1497"/>
        <end position="1535"/>
    </location>
</feature>
<feature type="domain" description="Long Rib" evidence="7">
    <location>
        <begin position="739"/>
        <end position="834"/>
    </location>
</feature>
<dbReference type="STRING" id="54005.HMPREF3229_00766"/>
<evidence type="ECO:0000256" key="1">
    <source>
        <dbReference type="ARBA" id="ARBA00022729"/>
    </source>
</evidence>
<evidence type="ECO:0000256" key="2">
    <source>
        <dbReference type="SAM" id="Coils"/>
    </source>
</evidence>
<evidence type="ECO:0000259" key="6">
    <source>
        <dbReference type="Pfam" id="PF18938"/>
    </source>
</evidence>
<dbReference type="InterPro" id="IPR013783">
    <property type="entry name" value="Ig-like_fold"/>
</dbReference>
<dbReference type="InterPro" id="IPR044055">
    <property type="entry name" value="RibLong"/>
</dbReference>
<feature type="domain" description="Atypical Rib" evidence="6">
    <location>
        <begin position="1212"/>
        <end position="1277"/>
    </location>
</feature>
<feature type="compositionally biased region" description="Gly residues" evidence="3">
    <location>
        <begin position="1745"/>
        <end position="1755"/>
    </location>
</feature>
<dbReference type="InterPro" id="IPR059115">
    <property type="entry name" value="Rib"/>
</dbReference>
<gene>
    <name evidence="8" type="primary">ebh_2</name>
    <name evidence="8" type="ORF">NCTC13076_01397</name>
</gene>
<dbReference type="Gene3D" id="3.30.457.10">
    <property type="entry name" value="Copper amine oxidase-like, N-terminal domain"/>
    <property type="match status" value="1"/>
</dbReference>
<feature type="compositionally biased region" description="Polar residues" evidence="3">
    <location>
        <begin position="1331"/>
        <end position="1347"/>
    </location>
</feature>
<evidence type="ECO:0000259" key="7">
    <source>
        <dbReference type="Pfam" id="PF18957"/>
    </source>
</evidence>
<feature type="region of interest" description="Disordered" evidence="3">
    <location>
        <begin position="1321"/>
        <end position="1386"/>
    </location>
</feature>
<dbReference type="Pfam" id="PF07554">
    <property type="entry name" value="FIVAR"/>
    <property type="match status" value="5"/>
</dbReference>
<evidence type="ECO:0000313" key="8">
    <source>
        <dbReference type="EMBL" id="SPY48330.1"/>
    </source>
</evidence>
<feature type="region of interest" description="Disordered" evidence="3">
    <location>
        <begin position="1719"/>
        <end position="1756"/>
    </location>
</feature>
<protein>
    <submittedName>
        <fullName evidence="8">ECM-binding protein homolog</fullName>
    </submittedName>
</protein>
<dbReference type="Pfam" id="PF07833">
    <property type="entry name" value="Cu_amine_oxidN1"/>
    <property type="match status" value="1"/>
</dbReference>
<name>A0A2X1XZ01_9FIRM</name>
<proteinExistence type="predicted"/>
<keyword evidence="1" id="KW-0732">Signal</keyword>
<feature type="region of interest" description="Disordered" evidence="3">
    <location>
        <begin position="1279"/>
        <end position="1300"/>
    </location>
</feature>
<dbReference type="Pfam" id="PF08428">
    <property type="entry name" value="Rib"/>
    <property type="match status" value="1"/>
</dbReference>
<dbReference type="Pfam" id="PF18938">
    <property type="entry name" value="aRib"/>
    <property type="match status" value="2"/>
</dbReference>
<organism evidence="8 9">
    <name type="scientific">Peptoniphilus harei</name>
    <dbReference type="NCBI Taxonomy" id="54005"/>
    <lineage>
        <taxon>Bacteria</taxon>
        <taxon>Bacillati</taxon>
        <taxon>Bacillota</taxon>
        <taxon>Tissierellia</taxon>
        <taxon>Tissierellales</taxon>
        <taxon>Peptoniphilaceae</taxon>
        <taxon>Peptoniphilus</taxon>
    </lineage>
</organism>
<dbReference type="GeneID" id="83862873"/>
<dbReference type="OrthoDB" id="1698971at2"/>
<feature type="compositionally biased region" description="Basic and acidic residues" evidence="3">
    <location>
        <begin position="1428"/>
        <end position="1460"/>
    </location>
</feature>
<feature type="domain" description="Rib" evidence="5">
    <location>
        <begin position="945"/>
        <end position="1019"/>
    </location>
</feature>
<feature type="region of interest" description="Disordered" evidence="3">
    <location>
        <begin position="1028"/>
        <end position="1047"/>
    </location>
</feature>
<dbReference type="SUPFAM" id="SSF46997">
    <property type="entry name" value="Bacterial immunoglobulin/albumin-binding domains"/>
    <property type="match status" value="5"/>
</dbReference>
<dbReference type="InterPro" id="IPR044024">
    <property type="entry name" value="aRib"/>
</dbReference>
<dbReference type="InterPro" id="IPR012706">
    <property type="entry name" value="Rib_alpha_Esp_rpt"/>
</dbReference>
<dbReference type="InterPro" id="IPR036582">
    <property type="entry name" value="Mao_N_sf"/>
</dbReference>
<dbReference type="Gene3D" id="2.60.40.10">
    <property type="entry name" value="Immunoglobulins"/>
    <property type="match status" value="1"/>
</dbReference>
<dbReference type="Proteomes" id="UP000250070">
    <property type="component" value="Unassembled WGS sequence"/>
</dbReference>
<feature type="coiled-coil region" evidence="2">
    <location>
        <begin position="1539"/>
        <end position="1573"/>
    </location>
</feature>
<dbReference type="RefSeq" id="WP_112890027.1">
    <property type="nucleotide sequence ID" value="NZ_CP068103.1"/>
</dbReference>
<dbReference type="SUPFAM" id="SSF55383">
    <property type="entry name" value="Copper amine oxidase, domain N"/>
    <property type="match status" value="1"/>
</dbReference>
<dbReference type="NCBIfam" id="TIGR02331">
    <property type="entry name" value="rib_alpha"/>
    <property type="match status" value="1"/>
</dbReference>
<feature type="region of interest" description="Disordered" evidence="3">
    <location>
        <begin position="1423"/>
        <end position="1460"/>
    </location>
</feature>
<dbReference type="NCBIfam" id="NF038186">
    <property type="entry name" value="YPDG_rpt"/>
    <property type="match status" value="3"/>
</dbReference>
<feature type="domain" description="Long Rib" evidence="7">
    <location>
        <begin position="841"/>
        <end position="942"/>
    </location>
</feature>
<evidence type="ECO:0000256" key="3">
    <source>
        <dbReference type="SAM" id="MobiDB-lite"/>
    </source>
</evidence>
<dbReference type="Gene3D" id="1.20.120.1850">
    <property type="entry name" value="Ebh helix bundles repeating unit (S and A modules)"/>
    <property type="match status" value="2"/>
</dbReference>
<sequence length="1931" mass="208179">MGIKPYIGRDGKLVKFDADTTVSAGDESYKMWVDESTIPEGYQLQYSTGEGVEFTDRKVAGGDYQLGPNRLVNYRVLLMEKQDEAKMHKEATPTTPQISKAGQGAVWGKVSWDYESAGGVQWGIVSTPTSPAGGVTVTASYLSDYALKQIYSANTAKMLGLSKPSDIRGSGWTFKLETQLQEWIAEQVAKEKDKWIAETVSAETNAEGDYLIQFKGTWGPNRNDYSVAEYERVAGKYYAGDAHRWTEVEANRLGKVAENATDGSFLTGALDWNEKHVNSDWLFISTKDTDDVVKRTPWNYNWYTGSDNGWGIHGGWAQAAFGVSTVQAANSTRADFNFAPAEIKFNITNFDTQANTAIPGDVATTKTAGLPYKNTNDSFKIVWYDQDGKIVKEQKEAEKPTSTGALAESTFDTKDVKETKTFIAKLHYVKPGGGLGPVLAQDAFTVKVGKIVVSAYDDVNIANPGAKENEGATYKAEGLPEGLTIDKNTGTVSGKAKVPGKYTVTVTTSILDEDSGEIMEGTSNYTALVTDSPLEHGEVGLEYNKTVKPAEVEGYVFKEVSAKFIDGKVIEGLTITGDKISGTPKAEVAATQEGPNVEVTYDIYKLNSKGDAVLIKEGHKDLVPLEITKAASQAPKYEPAYTDVEGTPGAEAIVAAPKFLDQKSEADPKPEVTKPSNVKFALGDGAPEGATIDANTGAVTYTSTARDANTTVNIPVKVTYSDGTIDETLAKIKVGQAQADSYQPEYTEAEGKAGTEATVTAPNFKDAKGQETTKPEGVEFTIGKDAPTGATVDKTTGEVKYTPSIDQAGQTVNIPVTVTYKDGSTDEVKAPIKVAQGDNLNYEPDYKSVVAQVKYPVTVEAPKFLDQKSEETIKPIANPQPEGMKFAIEDGFTTNGTLTINDQTGVITYTAVDADKNTVIEVPVIVTYADGSSEKITAKIDVPSDANFYDPKAVPLTTEQGTVPRAEDGVNIPNNPPAGTTYTWEAVPKVNTPGETTGIVKVTYPDGTEDFVEVTVTVKASASKKTTVDDTNKKPVDPTDQKQGTGIIVTNPDEKTTVSAKDANHKDVTPVINKVTGEIEVTPGTDATGPITVTVTDSDLPEGKRDIEVPVAEKSEKPGITAPTAGDQTISGTGTPGARVNLALKRVEDIPIANDVAVKDDGTWTADVPAGILLKENDTVLATQKEDGKSVSNPVEAKVTEKAKTDAEKNPVVDPAKTEVANKDKLTDEEKAKVVEAVKKANPEAKDVTVDDKGNATLTYADGTTNEIPADKTVTEKAKTDAEKNPVVDPAKTEVANKDKLTDEEKAKVVEAVKKANPEAKDVTVDDKGNATLTYADGTTNTLTPDKTVSERAKTEVDKKALQDEVDKEKSTKDADKYKNADQDKKAAYDKALEEAQKVLDNKDATQEEVNKAKDALTAAEAALNGKESVDNKPLQDEVGKKDATQATDKYKNADQDKKDAYDKALADAKKVLENKDATQEEVDKAKDALKAAEEALNGTATQEVDKSALQTEVDKNKDAAITGSDKYKNADQDKKDAYDKALEEAQKVLDNKDATQEEVNKAKDALKAAEEAFNGEATVDKTGLQKEADKETSTKESDKYKNADTDKKKAYDDALAKAKEVLANDKATQEEVNAAKKALKDAEDALDISAAVDKAALKAEVDKKDATQATDKYKNADKDKKDAYDKALENAKKVLEDPNATQEEVNKAKKALEEAEKALNGKPSDNTGGNVTPGKPSDNDNAGGNDGYRPGHGGSDVFDRLFRRHDYTPTYPVKTVVPEKTEAATPVRDTLWYVFHINEFQYEVVRNGVVTKRLMDVTPVIQNGRTMLPLRYVAEALQADVTWDAKTRTATFTKDGLTASIQIDSDEIVLSNGKIVKMDSKPLNINDRILVSVTNVANVFGLTNGNTKDNADQDIEWEQADKSATIYIRR</sequence>
<feature type="region of interest" description="Disordered" evidence="3">
    <location>
        <begin position="1573"/>
        <end position="1610"/>
    </location>
</feature>
<feature type="compositionally biased region" description="Basic and acidic residues" evidence="3">
    <location>
        <begin position="1584"/>
        <end position="1610"/>
    </location>
</feature>
<dbReference type="InterPro" id="IPR009063">
    <property type="entry name" value="Ig/albumin-bd_sf"/>
</dbReference>
<accession>A0A2X1XZ01</accession>
<evidence type="ECO:0000313" key="9">
    <source>
        <dbReference type="Proteomes" id="UP000250070"/>
    </source>
</evidence>
<feature type="domain" description="Atypical Rib" evidence="6">
    <location>
        <begin position="1287"/>
        <end position="1351"/>
    </location>
</feature>
<feature type="domain" description="Copper amine oxidase-like N-terminal" evidence="4">
    <location>
        <begin position="1815"/>
        <end position="1904"/>
    </location>
</feature>
<feature type="compositionally biased region" description="Basic and acidic residues" evidence="3">
    <location>
        <begin position="1526"/>
        <end position="1535"/>
    </location>
</feature>
<keyword evidence="2" id="KW-0175">Coiled coil</keyword>
<feature type="compositionally biased region" description="Basic and acidic residues" evidence="3">
    <location>
        <begin position="1348"/>
        <end position="1386"/>
    </location>
</feature>
<dbReference type="Gene3D" id="1.20.5.420">
    <property type="entry name" value="Immunoglobulin FC, subunit C"/>
    <property type="match status" value="3"/>
</dbReference>
<dbReference type="Pfam" id="PF05345">
    <property type="entry name" value="He_PIG"/>
    <property type="match status" value="1"/>
</dbReference>